<evidence type="ECO:0000313" key="2">
    <source>
        <dbReference type="EMBL" id="XBH09977.1"/>
    </source>
</evidence>
<feature type="region of interest" description="Disordered" evidence="1">
    <location>
        <begin position="30"/>
        <end position="60"/>
    </location>
</feature>
<evidence type="ECO:0000313" key="3">
    <source>
        <dbReference type="EMBL" id="XBH13413.1"/>
    </source>
</evidence>
<reference evidence="3" key="1">
    <citation type="submission" date="2023-03" db="EMBL/GenBank/DDBJ databases">
        <title>Edaphobacter sp.</title>
        <authorList>
            <person name="Huber K.J."/>
            <person name="Papendorf J."/>
            <person name="Pilke C."/>
            <person name="Bunk B."/>
            <person name="Sproeer C."/>
            <person name="Pester M."/>
        </authorList>
    </citation>
    <scope>NUCLEOTIDE SEQUENCE</scope>
    <source>
        <strain evidence="2">DSM 109919</strain>
        <strain evidence="3">DSM 109920</strain>
    </source>
</reference>
<proteinExistence type="predicted"/>
<dbReference type="EMBL" id="CP121194">
    <property type="protein sequence ID" value="XBH09977.1"/>
    <property type="molecule type" value="Genomic_DNA"/>
</dbReference>
<dbReference type="RefSeq" id="WP_348267483.1">
    <property type="nucleotide sequence ID" value="NZ_CP121194.1"/>
</dbReference>
<organism evidence="3">
    <name type="scientific">Edaphobacter paludis</name>
    <dbReference type="NCBI Taxonomy" id="3035702"/>
    <lineage>
        <taxon>Bacteria</taxon>
        <taxon>Pseudomonadati</taxon>
        <taxon>Acidobacteriota</taxon>
        <taxon>Terriglobia</taxon>
        <taxon>Terriglobales</taxon>
        <taxon>Acidobacteriaceae</taxon>
        <taxon>Edaphobacter</taxon>
    </lineage>
</organism>
<dbReference type="AlphaFoldDB" id="A0AAU7D859"/>
<dbReference type="EMBL" id="CP121195">
    <property type="protein sequence ID" value="XBH13413.1"/>
    <property type="molecule type" value="Genomic_DNA"/>
</dbReference>
<protein>
    <submittedName>
        <fullName evidence="3">Uncharacterized protein</fullName>
    </submittedName>
</protein>
<accession>A0AAU7D859</accession>
<name>A0AAU7D859_9BACT</name>
<feature type="compositionally biased region" description="Basic and acidic residues" evidence="1">
    <location>
        <begin position="40"/>
        <end position="60"/>
    </location>
</feature>
<accession>A0AAU7CYK0</accession>
<evidence type="ECO:0000256" key="1">
    <source>
        <dbReference type="SAM" id="MobiDB-lite"/>
    </source>
</evidence>
<sequence>MAFPIKVCVVCSEEFELKPDKPGFANRCPECSAPESNDDPLDKQRMDADERKSASEANEARRQAMRNLLYRKDS</sequence>
<dbReference type="KEGG" id="epl:P4G45_16055"/>
<gene>
    <name evidence="2" type="ORF">P4G45_16055</name>
    <name evidence="3" type="ORF">P8936_17265</name>
</gene>